<name>A0AAV9XSS4_9PEZI</name>
<feature type="region of interest" description="Disordered" evidence="5">
    <location>
        <begin position="409"/>
        <end position="434"/>
    </location>
</feature>
<evidence type="ECO:0000256" key="2">
    <source>
        <dbReference type="ARBA" id="ARBA00006966"/>
    </source>
</evidence>
<accession>A0AAV9XSS4</accession>
<dbReference type="AlphaFoldDB" id="A0AAV9XSS4"/>
<dbReference type="Proteomes" id="UP001365542">
    <property type="component" value="Unassembled WGS sequence"/>
</dbReference>
<dbReference type="InterPro" id="IPR015422">
    <property type="entry name" value="PyrdxlP-dep_Trfase_small"/>
</dbReference>
<evidence type="ECO:0000313" key="7">
    <source>
        <dbReference type="EMBL" id="KAK6543982.1"/>
    </source>
</evidence>
<dbReference type="GO" id="GO:0006567">
    <property type="term" value="P:L-threonine catabolic process"/>
    <property type="evidence" value="ECO:0007669"/>
    <property type="project" value="TreeGrafter"/>
</dbReference>
<gene>
    <name evidence="7" type="ORF">TWF694_000699</name>
</gene>
<dbReference type="InterPro" id="IPR001597">
    <property type="entry name" value="ArAA_b-elim_lyase/Thr_aldolase"/>
</dbReference>
<dbReference type="InterPro" id="IPR023603">
    <property type="entry name" value="Low_specificity_L-TA-like"/>
</dbReference>
<dbReference type="FunFam" id="3.40.640.10:FF:000030">
    <property type="entry name" value="Low-specificity L-threonine aldolase"/>
    <property type="match status" value="1"/>
</dbReference>
<dbReference type="NCBIfam" id="NF041359">
    <property type="entry name" value="GntG_guanitoxin"/>
    <property type="match status" value="1"/>
</dbReference>
<dbReference type="Gene3D" id="3.90.1150.10">
    <property type="entry name" value="Aspartate Aminotransferase, domain 1"/>
    <property type="match status" value="1"/>
</dbReference>
<evidence type="ECO:0000313" key="8">
    <source>
        <dbReference type="Proteomes" id="UP001365542"/>
    </source>
</evidence>
<evidence type="ECO:0000259" key="6">
    <source>
        <dbReference type="Pfam" id="PF01212"/>
    </source>
</evidence>
<dbReference type="GO" id="GO:0006545">
    <property type="term" value="P:glycine biosynthetic process"/>
    <property type="evidence" value="ECO:0007669"/>
    <property type="project" value="TreeGrafter"/>
</dbReference>
<evidence type="ECO:0000256" key="5">
    <source>
        <dbReference type="SAM" id="MobiDB-lite"/>
    </source>
</evidence>
<keyword evidence="8" id="KW-1185">Reference proteome</keyword>
<dbReference type="GO" id="GO:0008732">
    <property type="term" value="F:L-allo-threonine aldolase activity"/>
    <property type="evidence" value="ECO:0007669"/>
    <property type="project" value="TreeGrafter"/>
</dbReference>
<sequence length="434" mass="47311">MIKSLIRARLPPIPNIRFSSLASGYAGPQISTRPTRVLPSRRNISNDEMTGKKRKIKDISSNGKPAQIPAAYDFRSDTVTTPTPSMIQSILSIQTHGDDVFSEDTTTNNLESFIAELTGKPASCFVMSGTMGNQLSVRSHLLQPPHSILLDSKSHICNYEAGGAAVLSQAQIIPVTSANGKYLTLEEVQANIVDSDDIHYAPTRLICLENSLNGVIMPVEEMKKISAFAKEKGVKIHLDGARLWNVVAAGGGDLKEIVSLFDSVSLCFSKGLGAPMGSIVVGEKDFMSRVRHFRKMVGGATRQIGIATGPARTAVEEVFLGGRLARTHELAKRLEASWAKHGGTLRFPCDTNMVWLDLGSVGGDEADIPKEAKKAGLKWDWERIVVHHQISDEAIEKIEEVFAKLVENGKTRGGAKAQKKRGPSRYARRDLDED</sequence>
<reference evidence="7 8" key="1">
    <citation type="submission" date="2019-10" db="EMBL/GenBank/DDBJ databases">
        <authorList>
            <person name="Palmer J.M."/>
        </authorList>
    </citation>
    <scope>NUCLEOTIDE SEQUENCE [LARGE SCALE GENOMIC DNA]</scope>
    <source>
        <strain evidence="7 8">TWF694</strain>
    </source>
</reference>
<organism evidence="7 8">
    <name type="scientific">Orbilia ellipsospora</name>
    <dbReference type="NCBI Taxonomy" id="2528407"/>
    <lineage>
        <taxon>Eukaryota</taxon>
        <taxon>Fungi</taxon>
        <taxon>Dikarya</taxon>
        <taxon>Ascomycota</taxon>
        <taxon>Pezizomycotina</taxon>
        <taxon>Orbiliomycetes</taxon>
        <taxon>Orbiliales</taxon>
        <taxon>Orbiliaceae</taxon>
        <taxon>Orbilia</taxon>
    </lineage>
</organism>
<dbReference type="PANTHER" id="PTHR48097:SF9">
    <property type="entry name" value="L-THREONINE ALDOLASE"/>
    <property type="match status" value="1"/>
</dbReference>
<protein>
    <recommendedName>
        <fullName evidence="6">Aromatic amino acid beta-eliminating lyase/threonine aldolase domain-containing protein</fullName>
    </recommendedName>
</protein>
<keyword evidence="4" id="KW-0456">Lyase</keyword>
<dbReference type="EMBL" id="JAVHJO010000001">
    <property type="protein sequence ID" value="KAK6543982.1"/>
    <property type="molecule type" value="Genomic_DNA"/>
</dbReference>
<proteinExistence type="inferred from homology"/>
<dbReference type="SUPFAM" id="SSF53383">
    <property type="entry name" value="PLP-dependent transferases"/>
    <property type="match status" value="1"/>
</dbReference>
<evidence type="ECO:0000256" key="1">
    <source>
        <dbReference type="ARBA" id="ARBA00001933"/>
    </source>
</evidence>
<feature type="domain" description="Aromatic amino acid beta-eliminating lyase/threonine aldolase" evidence="6">
    <location>
        <begin position="73"/>
        <end position="357"/>
    </location>
</feature>
<dbReference type="InterPro" id="IPR015421">
    <property type="entry name" value="PyrdxlP-dep_Trfase_major"/>
</dbReference>
<dbReference type="InterPro" id="IPR015424">
    <property type="entry name" value="PyrdxlP-dep_Trfase"/>
</dbReference>
<evidence type="ECO:0000256" key="3">
    <source>
        <dbReference type="ARBA" id="ARBA00022898"/>
    </source>
</evidence>
<comment type="caution">
    <text evidence="7">The sequence shown here is derived from an EMBL/GenBank/DDBJ whole genome shotgun (WGS) entry which is preliminary data.</text>
</comment>
<dbReference type="Gene3D" id="3.40.640.10">
    <property type="entry name" value="Type I PLP-dependent aspartate aminotransferase-like (Major domain)"/>
    <property type="match status" value="1"/>
</dbReference>
<keyword evidence="3" id="KW-0663">Pyridoxal phosphate</keyword>
<dbReference type="Pfam" id="PF01212">
    <property type="entry name" value="Beta_elim_lyase"/>
    <property type="match status" value="1"/>
</dbReference>
<dbReference type="PANTHER" id="PTHR48097">
    <property type="entry name" value="L-THREONINE ALDOLASE-RELATED"/>
    <property type="match status" value="1"/>
</dbReference>
<comment type="similarity">
    <text evidence="2">Belongs to the threonine aldolase family.</text>
</comment>
<dbReference type="GO" id="GO:0005829">
    <property type="term" value="C:cytosol"/>
    <property type="evidence" value="ECO:0007669"/>
    <property type="project" value="TreeGrafter"/>
</dbReference>
<evidence type="ECO:0000256" key="4">
    <source>
        <dbReference type="ARBA" id="ARBA00023239"/>
    </source>
</evidence>
<comment type="cofactor">
    <cofactor evidence="1">
        <name>pyridoxal 5'-phosphate</name>
        <dbReference type="ChEBI" id="CHEBI:597326"/>
    </cofactor>
</comment>
<dbReference type="CDD" id="cd06502">
    <property type="entry name" value="TA_like"/>
    <property type="match status" value="1"/>
</dbReference>